<evidence type="ECO:0000313" key="3">
    <source>
        <dbReference type="WBParaSite" id="L893_g11039.t1"/>
    </source>
</evidence>
<feature type="region of interest" description="Disordered" evidence="1">
    <location>
        <begin position="28"/>
        <end position="49"/>
    </location>
</feature>
<accession>A0A1I7XZF7</accession>
<name>A0A1I7XZF7_9BILA</name>
<dbReference type="WBParaSite" id="L893_g11039.t1">
    <property type="protein sequence ID" value="L893_g11039.t1"/>
    <property type="gene ID" value="L893_g11039"/>
</dbReference>
<evidence type="ECO:0000313" key="2">
    <source>
        <dbReference type="Proteomes" id="UP000095287"/>
    </source>
</evidence>
<organism evidence="2 3">
    <name type="scientific">Steinernema glaseri</name>
    <dbReference type="NCBI Taxonomy" id="37863"/>
    <lineage>
        <taxon>Eukaryota</taxon>
        <taxon>Metazoa</taxon>
        <taxon>Ecdysozoa</taxon>
        <taxon>Nematoda</taxon>
        <taxon>Chromadorea</taxon>
        <taxon>Rhabditida</taxon>
        <taxon>Tylenchina</taxon>
        <taxon>Panagrolaimomorpha</taxon>
        <taxon>Strongyloidoidea</taxon>
        <taxon>Steinernematidae</taxon>
        <taxon>Steinernema</taxon>
    </lineage>
</organism>
<evidence type="ECO:0000256" key="1">
    <source>
        <dbReference type="SAM" id="MobiDB-lite"/>
    </source>
</evidence>
<keyword evidence="2" id="KW-1185">Reference proteome</keyword>
<proteinExistence type="predicted"/>
<reference evidence="3" key="1">
    <citation type="submission" date="2016-11" db="UniProtKB">
        <authorList>
            <consortium name="WormBaseParasite"/>
        </authorList>
    </citation>
    <scope>IDENTIFICATION</scope>
</reference>
<dbReference type="AlphaFoldDB" id="A0A1I7XZF7"/>
<sequence>MNLLFFYFWDGQFSIILQTDVTHTLSEECTDSESPAHRPLSASDKTDRSTRTVVFKEPSFNDTQVPVRWKHSLLKTGDEMGSY</sequence>
<dbReference type="Proteomes" id="UP000095287">
    <property type="component" value="Unplaced"/>
</dbReference>
<protein>
    <submittedName>
        <fullName evidence="3">SAC domain-containing protein</fullName>
    </submittedName>
</protein>